<dbReference type="KEGG" id="lgi:LOTGIDRAFT_238111"/>
<evidence type="ECO:0000256" key="4">
    <source>
        <dbReference type="ARBA" id="ARBA00023163"/>
    </source>
</evidence>
<feature type="compositionally biased region" description="Basic residues" evidence="8">
    <location>
        <begin position="60"/>
        <end position="72"/>
    </location>
</feature>
<dbReference type="PRINTS" id="PR00503">
    <property type="entry name" value="BROMODOMAIN"/>
</dbReference>
<dbReference type="HOGENOM" id="CLU_020704_0_1_1"/>
<evidence type="ECO:0000256" key="5">
    <source>
        <dbReference type="ARBA" id="ARBA00023242"/>
    </source>
</evidence>
<keyword evidence="3 6" id="KW-0103">Bromodomain</keyword>
<keyword evidence="11" id="KW-1185">Reference proteome</keyword>
<gene>
    <name evidence="10" type="ORF">LOTGIDRAFT_238111</name>
</gene>
<evidence type="ECO:0000259" key="9">
    <source>
        <dbReference type="PROSITE" id="PS50014"/>
    </source>
</evidence>
<evidence type="ECO:0000256" key="1">
    <source>
        <dbReference type="ARBA" id="ARBA00004123"/>
    </source>
</evidence>
<dbReference type="InterPro" id="IPR051831">
    <property type="entry name" value="Bromodomain_contain_prot"/>
</dbReference>
<dbReference type="GeneID" id="20250663"/>
<dbReference type="SMART" id="SM00297">
    <property type="entry name" value="BROMO"/>
    <property type="match status" value="1"/>
</dbReference>
<evidence type="ECO:0000256" key="2">
    <source>
        <dbReference type="ARBA" id="ARBA00023015"/>
    </source>
</evidence>
<feature type="compositionally biased region" description="Basic and acidic residues" evidence="8">
    <location>
        <begin position="476"/>
        <end position="493"/>
    </location>
</feature>
<feature type="compositionally biased region" description="Polar residues" evidence="8">
    <location>
        <begin position="593"/>
        <end position="644"/>
    </location>
</feature>
<dbReference type="OrthoDB" id="21648at2759"/>
<keyword evidence="2" id="KW-0805">Transcription regulation</keyword>
<reference evidence="10 11" key="1">
    <citation type="journal article" date="2013" name="Nature">
        <title>Insights into bilaterian evolution from three spiralian genomes.</title>
        <authorList>
            <person name="Simakov O."/>
            <person name="Marletaz F."/>
            <person name="Cho S.J."/>
            <person name="Edsinger-Gonzales E."/>
            <person name="Havlak P."/>
            <person name="Hellsten U."/>
            <person name="Kuo D.H."/>
            <person name="Larsson T."/>
            <person name="Lv J."/>
            <person name="Arendt D."/>
            <person name="Savage R."/>
            <person name="Osoegawa K."/>
            <person name="de Jong P."/>
            <person name="Grimwood J."/>
            <person name="Chapman J.A."/>
            <person name="Shapiro H."/>
            <person name="Aerts A."/>
            <person name="Otillar R.P."/>
            <person name="Terry A.Y."/>
            <person name="Boore J.L."/>
            <person name="Grigoriev I.V."/>
            <person name="Lindberg D.R."/>
            <person name="Seaver E.C."/>
            <person name="Weisblat D.A."/>
            <person name="Putnam N.H."/>
            <person name="Rokhsar D.S."/>
        </authorList>
    </citation>
    <scope>NUCLEOTIDE SEQUENCE [LARGE SCALE GENOMIC DNA]</scope>
</reference>
<dbReference type="SUPFAM" id="SSF47370">
    <property type="entry name" value="Bromodomain"/>
    <property type="match status" value="1"/>
</dbReference>
<dbReference type="GO" id="GO:0006357">
    <property type="term" value="P:regulation of transcription by RNA polymerase II"/>
    <property type="evidence" value="ECO:0007669"/>
    <property type="project" value="TreeGrafter"/>
</dbReference>
<proteinExistence type="predicted"/>
<dbReference type="Gene3D" id="1.20.920.10">
    <property type="entry name" value="Bromodomain-like"/>
    <property type="match status" value="1"/>
</dbReference>
<protein>
    <recommendedName>
        <fullName evidence="9">Bromo domain-containing protein</fullName>
    </recommendedName>
</protein>
<feature type="compositionally biased region" description="Basic residues" evidence="8">
    <location>
        <begin position="1"/>
        <end position="12"/>
    </location>
</feature>
<feature type="region of interest" description="Disordered" evidence="8">
    <location>
        <begin position="1"/>
        <end position="110"/>
    </location>
</feature>
<dbReference type="CTD" id="20250663"/>
<feature type="compositionally biased region" description="Basic and acidic residues" evidence="8">
    <location>
        <begin position="13"/>
        <end position="29"/>
    </location>
</feature>
<keyword evidence="7" id="KW-0175">Coiled coil</keyword>
<evidence type="ECO:0000256" key="7">
    <source>
        <dbReference type="SAM" id="Coils"/>
    </source>
</evidence>
<dbReference type="InterPro" id="IPR036427">
    <property type="entry name" value="Bromodomain-like_sf"/>
</dbReference>
<feature type="compositionally biased region" description="Polar residues" evidence="8">
    <location>
        <begin position="652"/>
        <end position="663"/>
    </location>
</feature>
<evidence type="ECO:0000313" key="11">
    <source>
        <dbReference type="Proteomes" id="UP000030746"/>
    </source>
</evidence>
<sequence length="663" mass="74244">MGKKHKKHHKLERRSDDEHEPEPELEKPITKPLKLVLKVGPPSDSLSDNYSSPAHDEGGKKHKHKKKKKKKSSEKEKHRSEEGSRKRKAEVQVDEYENEESPLSKKQALDHDDQGITIVEEQTVIKNPESRLVEVPQNVNDGAVLKVCLQYLQKTIQLKDTNGFFAFPVTDAIAPGYSSIIHHPMDFSTMQIKVESEQYHSVGEYKKDMVLMCNNAMTYNRPETIYYKEAKRLLFIGVKLLSKEKLLHMKKSMSFLANLSLEEIGLDEMDKSAEVVNQINEEDQRQKELQKKKEIQNKSLGRFEAVPDNLSPEEILAQAQAAAKEAKEELTLRQPRTDFVFLRKREDGSTTLNILNPHNDGRVSETEKVVNIGSLVGKLTTGTGSLNTFKEDKRNKITPVNYLNYGPFSSYAPTYDSSFSTLSKADSDLLLSTYGDETGAQYASSVMDFVDTAGDYAVKMVNNLLDILTKCEHSKTQRTLEARRKEDENKEPASSEQSTVDTSIVKEESPVDKIQQQLDHTASLITSLHDKQKERLSSKLPSHLAHIPGPSEKETELAEKVTQELTALAKAAAPQDIVSMNSVRKAMGITLKPISSSGDGQQSNTQPSSDTQQHADPQQPADTHQPTAYANSTAPNDNVSSQPIKTEETDMETTFQELLESSA</sequence>
<feature type="compositionally biased region" description="Basic and acidic residues" evidence="8">
    <location>
        <begin position="73"/>
        <end position="84"/>
    </location>
</feature>
<accession>V4AD00</accession>
<dbReference type="RefSeq" id="XP_009047444.1">
    <property type="nucleotide sequence ID" value="XM_009049196.1"/>
</dbReference>
<dbReference type="EMBL" id="KB200347">
    <property type="protein sequence ID" value="ESP01859.1"/>
    <property type="molecule type" value="Genomic_DNA"/>
</dbReference>
<dbReference type="GO" id="GO:0005634">
    <property type="term" value="C:nucleus"/>
    <property type="evidence" value="ECO:0007669"/>
    <property type="project" value="UniProtKB-SubCell"/>
</dbReference>
<organism evidence="10 11">
    <name type="scientific">Lottia gigantea</name>
    <name type="common">Giant owl limpet</name>
    <dbReference type="NCBI Taxonomy" id="225164"/>
    <lineage>
        <taxon>Eukaryota</taxon>
        <taxon>Metazoa</taxon>
        <taxon>Spiralia</taxon>
        <taxon>Lophotrochozoa</taxon>
        <taxon>Mollusca</taxon>
        <taxon>Gastropoda</taxon>
        <taxon>Patellogastropoda</taxon>
        <taxon>Lottioidea</taxon>
        <taxon>Lottiidae</taxon>
        <taxon>Lottia</taxon>
    </lineage>
</organism>
<dbReference type="PROSITE" id="PS50014">
    <property type="entry name" value="BROMODOMAIN_2"/>
    <property type="match status" value="1"/>
</dbReference>
<keyword evidence="4" id="KW-0804">Transcription</keyword>
<comment type="subcellular location">
    <subcellularLocation>
        <location evidence="1">Nucleus</location>
    </subcellularLocation>
</comment>
<dbReference type="InterPro" id="IPR001487">
    <property type="entry name" value="Bromodomain"/>
</dbReference>
<dbReference type="InterPro" id="IPR021900">
    <property type="entry name" value="DUF3512"/>
</dbReference>
<name>V4AD00_LOTGI</name>
<feature type="coiled-coil region" evidence="7">
    <location>
        <begin position="272"/>
        <end position="299"/>
    </location>
</feature>
<dbReference type="STRING" id="225164.V4AD00"/>
<dbReference type="Pfam" id="PF00439">
    <property type="entry name" value="Bromodomain"/>
    <property type="match status" value="1"/>
</dbReference>
<dbReference type="AlphaFoldDB" id="V4AD00"/>
<dbReference type="PANTHER" id="PTHR22881:SF27">
    <property type="entry name" value="BROMODOMAIN CONTAINING 7_9"/>
    <property type="match status" value="1"/>
</dbReference>
<feature type="region of interest" description="Disordered" evidence="8">
    <location>
        <begin position="476"/>
        <end position="516"/>
    </location>
</feature>
<keyword evidence="5" id="KW-0539">Nucleus</keyword>
<dbReference type="Pfam" id="PF12024">
    <property type="entry name" value="DUF3512"/>
    <property type="match status" value="1"/>
</dbReference>
<evidence type="ECO:0000256" key="6">
    <source>
        <dbReference type="PROSITE-ProRule" id="PRU00035"/>
    </source>
</evidence>
<dbReference type="PANTHER" id="PTHR22881">
    <property type="entry name" value="BROMODOMAIN CONTAINING PROTEIN"/>
    <property type="match status" value="1"/>
</dbReference>
<evidence type="ECO:0000256" key="3">
    <source>
        <dbReference type="ARBA" id="ARBA00023117"/>
    </source>
</evidence>
<feature type="region of interest" description="Disordered" evidence="8">
    <location>
        <begin position="592"/>
        <end position="663"/>
    </location>
</feature>
<dbReference type="OMA" id="HQGHRER"/>
<evidence type="ECO:0000313" key="10">
    <source>
        <dbReference type="EMBL" id="ESP01859.1"/>
    </source>
</evidence>
<feature type="region of interest" description="Disordered" evidence="8">
    <location>
        <begin position="530"/>
        <end position="559"/>
    </location>
</feature>
<dbReference type="Proteomes" id="UP000030746">
    <property type="component" value="Unassembled WGS sequence"/>
</dbReference>
<feature type="domain" description="Bromo" evidence="9">
    <location>
        <begin position="157"/>
        <end position="227"/>
    </location>
</feature>
<evidence type="ECO:0000256" key="8">
    <source>
        <dbReference type="SAM" id="MobiDB-lite"/>
    </source>
</evidence>